<keyword evidence="3" id="KW-1185">Reference proteome</keyword>
<name>B9RDR0_RICCO</name>
<dbReference type="Proteomes" id="UP000008311">
    <property type="component" value="Unassembled WGS sequence"/>
</dbReference>
<accession>B9RDR0</accession>
<evidence type="ECO:0000313" key="2">
    <source>
        <dbReference type="EMBL" id="EEF50518.1"/>
    </source>
</evidence>
<gene>
    <name evidence="2" type="ORF">RCOM_1615140</name>
</gene>
<dbReference type="KEGG" id="rcu:8289183"/>
<dbReference type="STRING" id="3988.B9RDR0"/>
<evidence type="ECO:0000313" key="3">
    <source>
        <dbReference type="Proteomes" id="UP000008311"/>
    </source>
</evidence>
<dbReference type="FunCoup" id="B9RDR0">
    <property type="interactions" value="394"/>
</dbReference>
<dbReference type="AlphaFoldDB" id="B9RDR0"/>
<feature type="compositionally biased region" description="Acidic residues" evidence="1">
    <location>
        <begin position="32"/>
        <end position="47"/>
    </location>
</feature>
<protein>
    <submittedName>
        <fullName evidence="2">Uncharacterized protein</fullName>
    </submittedName>
</protein>
<organism evidence="2 3">
    <name type="scientific">Ricinus communis</name>
    <name type="common">Castor bean</name>
    <dbReference type="NCBI Taxonomy" id="3988"/>
    <lineage>
        <taxon>Eukaryota</taxon>
        <taxon>Viridiplantae</taxon>
        <taxon>Streptophyta</taxon>
        <taxon>Embryophyta</taxon>
        <taxon>Tracheophyta</taxon>
        <taxon>Spermatophyta</taxon>
        <taxon>Magnoliopsida</taxon>
        <taxon>eudicotyledons</taxon>
        <taxon>Gunneridae</taxon>
        <taxon>Pentapetalae</taxon>
        <taxon>rosids</taxon>
        <taxon>fabids</taxon>
        <taxon>Malpighiales</taxon>
        <taxon>Euphorbiaceae</taxon>
        <taxon>Acalyphoideae</taxon>
        <taxon>Acalypheae</taxon>
        <taxon>Ricinus</taxon>
    </lineage>
</organism>
<evidence type="ECO:0000256" key="1">
    <source>
        <dbReference type="SAM" id="MobiDB-lite"/>
    </source>
</evidence>
<dbReference type="PANTHER" id="PTHR36045:SF2">
    <property type="entry name" value="OS04G0558500 PROTEIN"/>
    <property type="match status" value="1"/>
</dbReference>
<sequence length="175" mass="19472">MALNNQTRKTLETTAVDTTTTPRSPEEKPESVAEEEEEEEVEEEELEKLETEAKEMATRILEYRATLPDQLKTTFASILSAQRPILPDFHSGSDPGPAGDSNLGVGWQVKSSKSALLMEDDQKHAEKVNLLKNKISSNVSAMPIVLKRMKDCLLKIDNLDSNHGIIHPAFKKKTS</sequence>
<dbReference type="InParanoid" id="B9RDR0"/>
<dbReference type="EMBL" id="EQ973775">
    <property type="protein sequence ID" value="EEF50518.1"/>
    <property type="molecule type" value="Genomic_DNA"/>
</dbReference>
<dbReference type="OrthoDB" id="781564at2759"/>
<feature type="compositionally biased region" description="Low complexity" evidence="1">
    <location>
        <begin position="12"/>
        <end position="21"/>
    </location>
</feature>
<feature type="region of interest" description="Disordered" evidence="1">
    <location>
        <begin position="1"/>
        <end position="50"/>
    </location>
</feature>
<proteinExistence type="predicted"/>
<dbReference type="eggNOG" id="ENOG502S53R">
    <property type="taxonomic scope" value="Eukaryota"/>
</dbReference>
<dbReference type="PANTHER" id="PTHR36045">
    <property type="entry name" value="OS04G0558500 PROTEIN"/>
    <property type="match status" value="1"/>
</dbReference>
<reference evidence="3" key="1">
    <citation type="journal article" date="2010" name="Nat. Biotechnol.">
        <title>Draft genome sequence of the oilseed species Ricinus communis.</title>
        <authorList>
            <person name="Chan A.P."/>
            <person name="Crabtree J."/>
            <person name="Zhao Q."/>
            <person name="Lorenzi H."/>
            <person name="Orvis J."/>
            <person name="Puiu D."/>
            <person name="Melake-Berhan A."/>
            <person name="Jones K.M."/>
            <person name="Redman J."/>
            <person name="Chen G."/>
            <person name="Cahoon E.B."/>
            <person name="Gedil M."/>
            <person name="Stanke M."/>
            <person name="Haas B.J."/>
            <person name="Wortman J.R."/>
            <person name="Fraser-Liggett C.M."/>
            <person name="Ravel J."/>
            <person name="Rabinowicz P.D."/>
        </authorList>
    </citation>
    <scope>NUCLEOTIDE SEQUENCE [LARGE SCALE GENOMIC DNA]</scope>
    <source>
        <strain evidence="3">cv. Hale</strain>
    </source>
</reference>
<dbReference type="OMA" id="LESCNGI"/>